<protein>
    <submittedName>
        <fullName evidence="1">Uncharacterized protein</fullName>
    </submittedName>
</protein>
<feature type="non-terminal residue" evidence="1">
    <location>
        <position position="1"/>
    </location>
</feature>
<gene>
    <name evidence="1" type="ORF">CC86DRAFT_297320</name>
</gene>
<organism evidence="1 2">
    <name type="scientific">Ophiobolus disseminans</name>
    <dbReference type="NCBI Taxonomy" id="1469910"/>
    <lineage>
        <taxon>Eukaryota</taxon>
        <taxon>Fungi</taxon>
        <taxon>Dikarya</taxon>
        <taxon>Ascomycota</taxon>
        <taxon>Pezizomycotina</taxon>
        <taxon>Dothideomycetes</taxon>
        <taxon>Pleosporomycetidae</taxon>
        <taxon>Pleosporales</taxon>
        <taxon>Pleosporineae</taxon>
        <taxon>Phaeosphaeriaceae</taxon>
        <taxon>Ophiobolus</taxon>
    </lineage>
</organism>
<accession>A0A6A6ZU00</accession>
<dbReference type="AlphaFoldDB" id="A0A6A6ZU00"/>
<keyword evidence="2" id="KW-1185">Reference proteome</keyword>
<evidence type="ECO:0000313" key="1">
    <source>
        <dbReference type="EMBL" id="KAF2824323.1"/>
    </source>
</evidence>
<reference evidence="1" key="1">
    <citation type="journal article" date="2020" name="Stud. Mycol.">
        <title>101 Dothideomycetes genomes: a test case for predicting lifestyles and emergence of pathogens.</title>
        <authorList>
            <person name="Haridas S."/>
            <person name="Albert R."/>
            <person name="Binder M."/>
            <person name="Bloem J."/>
            <person name="Labutti K."/>
            <person name="Salamov A."/>
            <person name="Andreopoulos B."/>
            <person name="Baker S."/>
            <person name="Barry K."/>
            <person name="Bills G."/>
            <person name="Bluhm B."/>
            <person name="Cannon C."/>
            <person name="Castanera R."/>
            <person name="Culley D."/>
            <person name="Daum C."/>
            <person name="Ezra D."/>
            <person name="Gonzalez J."/>
            <person name="Henrissat B."/>
            <person name="Kuo A."/>
            <person name="Liang C."/>
            <person name="Lipzen A."/>
            <person name="Lutzoni F."/>
            <person name="Magnuson J."/>
            <person name="Mondo S."/>
            <person name="Nolan M."/>
            <person name="Ohm R."/>
            <person name="Pangilinan J."/>
            <person name="Park H.-J."/>
            <person name="Ramirez L."/>
            <person name="Alfaro M."/>
            <person name="Sun H."/>
            <person name="Tritt A."/>
            <person name="Yoshinaga Y."/>
            <person name="Zwiers L.-H."/>
            <person name="Turgeon B."/>
            <person name="Goodwin S."/>
            <person name="Spatafora J."/>
            <person name="Crous P."/>
            <person name="Grigoriev I."/>
        </authorList>
    </citation>
    <scope>NUCLEOTIDE SEQUENCE</scope>
    <source>
        <strain evidence="1">CBS 113818</strain>
    </source>
</reference>
<sequence>LKKEDKVYVRTNNFRTKRPNKSLNYYFFILKRNGLVTYTLNLLKDIRIYSRFYVKLLEPTNLGTLV</sequence>
<dbReference type="EMBL" id="MU006230">
    <property type="protein sequence ID" value="KAF2824323.1"/>
    <property type="molecule type" value="Genomic_DNA"/>
</dbReference>
<evidence type="ECO:0000313" key="2">
    <source>
        <dbReference type="Proteomes" id="UP000799424"/>
    </source>
</evidence>
<name>A0A6A6ZU00_9PLEO</name>
<dbReference type="Proteomes" id="UP000799424">
    <property type="component" value="Unassembled WGS sequence"/>
</dbReference>
<proteinExistence type="predicted"/>